<dbReference type="SUPFAM" id="SSF51569">
    <property type="entry name" value="Aldolase"/>
    <property type="match status" value="1"/>
</dbReference>
<evidence type="ECO:0000313" key="5">
    <source>
        <dbReference type="Proteomes" id="UP000437709"/>
    </source>
</evidence>
<dbReference type="PIRSF" id="PIRSF001359">
    <property type="entry name" value="F_bP_aldolase_II"/>
    <property type="match status" value="1"/>
</dbReference>
<feature type="binding site" evidence="2">
    <location>
        <begin position="208"/>
        <end position="210"/>
    </location>
    <ligand>
        <name>dihydroxyacetone phosphate</name>
        <dbReference type="ChEBI" id="CHEBI:57642"/>
    </ligand>
</feature>
<dbReference type="InterPro" id="IPR050246">
    <property type="entry name" value="Class_II_FBP_aldolase"/>
</dbReference>
<feature type="binding site" evidence="3">
    <location>
        <position position="83"/>
    </location>
    <ligand>
        <name>Zn(2+)</name>
        <dbReference type="ChEBI" id="CHEBI:29105"/>
        <label>1</label>
        <note>catalytic</note>
    </ligand>
</feature>
<evidence type="ECO:0000313" key="4">
    <source>
        <dbReference type="EMBL" id="MPV38794.1"/>
    </source>
</evidence>
<comment type="caution">
    <text evidence="4">The sequence shown here is derived from an EMBL/GenBank/DDBJ whole genome shotgun (WGS) entry which is preliminary data.</text>
</comment>
<dbReference type="GO" id="GO:0016832">
    <property type="term" value="F:aldehyde-lyase activity"/>
    <property type="evidence" value="ECO:0007669"/>
    <property type="project" value="InterPro"/>
</dbReference>
<accession>A0A6N7EUG8</accession>
<dbReference type="GO" id="GO:0008270">
    <property type="term" value="F:zinc ion binding"/>
    <property type="evidence" value="ECO:0007669"/>
    <property type="project" value="InterPro"/>
</dbReference>
<dbReference type="Gene3D" id="3.20.20.70">
    <property type="entry name" value="Aldolase class I"/>
    <property type="match status" value="1"/>
</dbReference>
<keyword evidence="5" id="KW-1185">Reference proteome</keyword>
<dbReference type="InterPro" id="IPR000771">
    <property type="entry name" value="FBA_II"/>
</dbReference>
<gene>
    <name evidence="4" type="ORF">GB881_17420</name>
</gene>
<evidence type="ECO:0000256" key="2">
    <source>
        <dbReference type="PIRSR" id="PIRSR001359-2"/>
    </source>
</evidence>
<keyword evidence="3" id="KW-0479">Metal-binding</keyword>
<sequence>MPAISTTFLARTARERGYAVPAVNVFDEISMRAVIDAAVRTSSPLIVQISVKTVRSSGTAFITSLFQALTRDVEVPIALHLDHCPDRGVIDDVVSAGWSSVLFDASNRDFDTAERETGEVVTQAHAAGIAVESEIENILGVEDGVGSDHVERAYSVETLAAVAERTGADLLAPQLGTSHGLFRSRPTLLPERARELVSLTDRPIVLHGGTGLEPGEFQEFIAAGVSKINISTAVKNSYMRASAEHLDWAREHDEWDPPKLFAAIAAAVTDSIAEHIIWFGSEGKATRVAEAVAR</sequence>
<dbReference type="PANTHER" id="PTHR30304">
    <property type="entry name" value="D-TAGATOSE-1,6-BISPHOSPHATE ALDOLASE"/>
    <property type="match status" value="1"/>
</dbReference>
<feature type="binding site" evidence="3">
    <location>
        <position position="207"/>
    </location>
    <ligand>
        <name>Zn(2+)</name>
        <dbReference type="ChEBI" id="CHEBI:29105"/>
        <label>1</label>
        <note>catalytic</note>
    </ligand>
</feature>
<dbReference type="Pfam" id="PF01116">
    <property type="entry name" value="F_bP_aldolase"/>
    <property type="match status" value="1"/>
</dbReference>
<dbReference type="OrthoDB" id="9803995at2"/>
<evidence type="ECO:0000256" key="1">
    <source>
        <dbReference type="PIRSR" id="PIRSR001359-1"/>
    </source>
</evidence>
<dbReference type="Proteomes" id="UP000437709">
    <property type="component" value="Unassembled WGS sequence"/>
</dbReference>
<comment type="cofactor">
    <cofactor evidence="3">
        <name>Zn(2+)</name>
        <dbReference type="ChEBI" id="CHEBI:29105"/>
    </cofactor>
    <text evidence="3">Binds 2 Zn(2+) ions per subunit. One is catalytic and the other provides a structural contribution.</text>
</comment>
<protein>
    <submittedName>
        <fullName evidence="4">Class II fructose-bisphosphate aldolase</fullName>
    </submittedName>
</protein>
<reference evidence="4 5" key="1">
    <citation type="submission" date="2019-10" db="EMBL/GenBank/DDBJ databases">
        <title>Georgenia wutianyii sp. nov. and Georgenia yuyongxinii sp. nov. isolated from plateau pika (Ochotona curzoniae) in the Qinghai-Tibet plateau of China.</title>
        <authorList>
            <person name="Tian Z."/>
        </authorList>
    </citation>
    <scope>NUCLEOTIDE SEQUENCE [LARGE SCALE GENOMIC DNA]</scope>
    <source>
        <strain evidence="4 5">JCM 19765</strain>
    </source>
</reference>
<proteinExistence type="predicted"/>
<name>A0A6N7EUG8_9MICO</name>
<dbReference type="RefSeq" id="WP_152196726.1">
    <property type="nucleotide sequence ID" value="NZ_VUKD01000007.1"/>
</dbReference>
<evidence type="ECO:0000256" key="3">
    <source>
        <dbReference type="PIRSR" id="PIRSR001359-3"/>
    </source>
</evidence>
<feature type="binding site" evidence="2">
    <location>
        <begin position="229"/>
        <end position="232"/>
    </location>
    <ligand>
        <name>dihydroxyacetone phosphate</name>
        <dbReference type="ChEBI" id="CHEBI:57642"/>
    </ligand>
</feature>
<feature type="binding site" evidence="3">
    <location>
        <position position="134"/>
    </location>
    <ligand>
        <name>Zn(2+)</name>
        <dbReference type="ChEBI" id="CHEBI:29105"/>
        <label>2</label>
    </ligand>
</feature>
<dbReference type="AlphaFoldDB" id="A0A6N7EUG8"/>
<feature type="active site" description="Proton donor" evidence="1">
    <location>
        <position position="82"/>
    </location>
</feature>
<dbReference type="PROSITE" id="PS00602">
    <property type="entry name" value="ALDOLASE_CLASS_II_1"/>
    <property type="match status" value="1"/>
</dbReference>
<dbReference type="PANTHER" id="PTHR30304:SF0">
    <property type="entry name" value="D-TAGATOSE-1,6-BISPHOSPHATE ALDOLASE SUBUNIT GATY-RELATED"/>
    <property type="match status" value="1"/>
</dbReference>
<feature type="binding site" evidence="3">
    <location>
        <position position="179"/>
    </location>
    <ligand>
        <name>Zn(2+)</name>
        <dbReference type="ChEBI" id="CHEBI:29105"/>
        <label>1</label>
        <note>catalytic</note>
    </ligand>
</feature>
<feature type="binding site" evidence="2">
    <location>
        <position position="180"/>
    </location>
    <ligand>
        <name>dihydroxyacetone phosphate</name>
        <dbReference type="ChEBI" id="CHEBI:57642"/>
    </ligand>
</feature>
<dbReference type="InterPro" id="IPR013785">
    <property type="entry name" value="Aldolase_TIM"/>
</dbReference>
<keyword evidence="3" id="KW-0862">Zinc</keyword>
<dbReference type="GO" id="GO:0005975">
    <property type="term" value="P:carbohydrate metabolic process"/>
    <property type="evidence" value="ECO:0007669"/>
    <property type="project" value="InterPro"/>
</dbReference>
<dbReference type="EMBL" id="WHPC01000111">
    <property type="protein sequence ID" value="MPV38794.1"/>
    <property type="molecule type" value="Genomic_DNA"/>
</dbReference>
<feature type="binding site" evidence="3">
    <location>
        <position position="104"/>
    </location>
    <ligand>
        <name>Zn(2+)</name>
        <dbReference type="ChEBI" id="CHEBI:29105"/>
        <label>2</label>
    </ligand>
</feature>
<organism evidence="4 5">
    <name type="scientific">Georgenia subflava</name>
    <dbReference type="NCBI Taxonomy" id="1622177"/>
    <lineage>
        <taxon>Bacteria</taxon>
        <taxon>Bacillati</taxon>
        <taxon>Actinomycetota</taxon>
        <taxon>Actinomycetes</taxon>
        <taxon>Micrococcales</taxon>
        <taxon>Bogoriellaceae</taxon>
        <taxon>Georgenia</taxon>
    </lineage>
</organism>